<dbReference type="OrthoDB" id="10025010at2759"/>
<dbReference type="EMBL" id="GL385399">
    <property type="protein sequence ID" value="EJT72192.1"/>
    <property type="molecule type" value="Genomic_DNA"/>
</dbReference>
<protein>
    <submittedName>
        <fullName evidence="3 4">Uncharacterized protein</fullName>
    </submittedName>
</protein>
<dbReference type="GeneID" id="20349517"/>
<dbReference type="PANTHER" id="PTHR36453">
    <property type="entry name" value="SECRETED PROTEIN-RELATED"/>
    <property type="match status" value="1"/>
</dbReference>
<evidence type="ECO:0000313" key="5">
    <source>
        <dbReference type="Proteomes" id="UP000006039"/>
    </source>
</evidence>
<keyword evidence="2" id="KW-0732">Signal</keyword>
<dbReference type="InterPro" id="IPR012334">
    <property type="entry name" value="Pectin_lyas_fold"/>
</dbReference>
<evidence type="ECO:0000313" key="3">
    <source>
        <dbReference type="EMBL" id="EJT72192.1"/>
    </source>
</evidence>
<reference evidence="4" key="5">
    <citation type="submission" date="2018-04" db="UniProtKB">
        <authorList>
            <consortium name="EnsemblFungi"/>
        </authorList>
    </citation>
    <scope>IDENTIFICATION</scope>
    <source>
        <strain evidence="4">R3-111a-1</strain>
    </source>
</reference>
<dbReference type="eggNOG" id="ENOG502S95X">
    <property type="taxonomic scope" value="Eukaryota"/>
</dbReference>
<dbReference type="SUPFAM" id="SSF51126">
    <property type="entry name" value="Pectin lyase-like"/>
    <property type="match status" value="1"/>
</dbReference>
<evidence type="ECO:0000256" key="2">
    <source>
        <dbReference type="SAM" id="SignalP"/>
    </source>
</evidence>
<evidence type="ECO:0000256" key="1">
    <source>
        <dbReference type="SAM" id="MobiDB-lite"/>
    </source>
</evidence>
<reference evidence="5" key="1">
    <citation type="submission" date="2010-07" db="EMBL/GenBank/DDBJ databases">
        <title>The genome sequence of Gaeumannomyces graminis var. tritici strain R3-111a-1.</title>
        <authorList>
            <consortium name="The Broad Institute Genome Sequencing Platform"/>
            <person name="Ma L.-J."/>
            <person name="Dead R."/>
            <person name="Young S."/>
            <person name="Zeng Q."/>
            <person name="Koehrsen M."/>
            <person name="Alvarado L."/>
            <person name="Berlin A."/>
            <person name="Chapman S.B."/>
            <person name="Chen Z."/>
            <person name="Freedman E."/>
            <person name="Gellesch M."/>
            <person name="Goldberg J."/>
            <person name="Griggs A."/>
            <person name="Gujja S."/>
            <person name="Heilman E.R."/>
            <person name="Heiman D."/>
            <person name="Hepburn T."/>
            <person name="Howarth C."/>
            <person name="Jen D."/>
            <person name="Larson L."/>
            <person name="Mehta T."/>
            <person name="Neiman D."/>
            <person name="Pearson M."/>
            <person name="Roberts A."/>
            <person name="Saif S."/>
            <person name="Shea T."/>
            <person name="Shenoy N."/>
            <person name="Sisk P."/>
            <person name="Stolte C."/>
            <person name="Sykes S."/>
            <person name="Walk T."/>
            <person name="White J."/>
            <person name="Yandava C."/>
            <person name="Haas B."/>
            <person name="Nusbaum C."/>
            <person name="Birren B."/>
        </authorList>
    </citation>
    <scope>NUCLEOTIDE SEQUENCE [LARGE SCALE GENOMIC DNA]</scope>
    <source>
        <strain evidence="5">R3-111a-1</strain>
    </source>
</reference>
<dbReference type="AlphaFoldDB" id="J3P6B8"/>
<dbReference type="RefSeq" id="XP_009225166.1">
    <property type="nucleotide sequence ID" value="XM_009226902.1"/>
</dbReference>
<reference evidence="3" key="3">
    <citation type="submission" date="2010-09" db="EMBL/GenBank/DDBJ databases">
        <title>Annotation of Gaeumannomyces graminis var. tritici R3-111a-1.</title>
        <authorList>
            <consortium name="The Broad Institute Genome Sequencing Platform"/>
            <person name="Ma L.-J."/>
            <person name="Dead R."/>
            <person name="Young S.K."/>
            <person name="Zeng Q."/>
            <person name="Gargeya S."/>
            <person name="Fitzgerald M."/>
            <person name="Haas B."/>
            <person name="Abouelleil A."/>
            <person name="Alvarado L."/>
            <person name="Arachchi H.M."/>
            <person name="Berlin A."/>
            <person name="Brown A."/>
            <person name="Chapman S.B."/>
            <person name="Chen Z."/>
            <person name="Dunbar C."/>
            <person name="Freedman E."/>
            <person name="Gearin G."/>
            <person name="Gellesch M."/>
            <person name="Goldberg J."/>
            <person name="Griggs A."/>
            <person name="Gujja S."/>
            <person name="Heiman D."/>
            <person name="Howarth C."/>
            <person name="Larson L."/>
            <person name="Lui A."/>
            <person name="MacDonald P.J.P."/>
            <person name="Mehta T."/>
            <person name="Montmayeur A."/>
            <person name="Murphy C."/>
            <person name="Neiman D."/>
            <person name="Pearson M."/>
            <person name="Priest M."/>
            <person name="Roberts A."/>
            <person name="Saif S."/>
            <person name="Shea T."/>
            <person name="Shenoy N."/>
            <person name="Sisk P."/>
            <person name="Stolte C."/>
            <person name="Sykes S."/>
            <person name="Yandava C."/>
            <person name="Wortman J."/>
            <person name="Nusbaum C."/>
            <person name="Birren B."/>
        </authorList>
    </citation>
    <scope>NUCLEOTIDE SEQUENCE</scope>
    <source>
        <strain evidence="3">R3-111a-1</strain>
    </source>
</reference>
<feature type="region of interest" description="Disordered" evidence="1">
    <location>
        <begin position="709"/>
        <end position="752"/>
    </location>
</feature>
<proteinExistence type="predicted"/>
<feature type="chain" id="PRO_5015094972" evidence="2">
    <location>
        <begin position="22"/>
        <end position="752"/>
    </location>
</feature>
<dbReference type="STRING" id="644352.J3P6B8"/>
<keyword evidence="5" id="KW-1185">Reference proteome</keyword>
<dbReference type="PANTHER" id="PTHR36453:SF2">
    <property type="entry name" value="APPLE DOMAIN-CONTAINING PROTEIN"/>
    <property type="match status" value="1"/>
</dbReference>
<sequence>MGFRLSLGLPTLVGLMQLVAAADIYVSPTGSDNADGSKGSPFKTLVKAQLAVRSLATPSMREDVTVHLSGGVHSLAAPLVFTSADSGKNGRTVHWTADGTDTTVSGGIKLTGWTAGQNGVWSAAVPAGTKSRNLYVRGQASNYARRKIANRKEFTYNANGMSWSDGKYDWLQSTEGLAGAEVRFISSFTDRYAPIESVGQRQLVMRKPSWTNNIMGYDTLNNPNADFGVWVQGARALLTEGGQFHLDSAAGRVYYKPLREEEGSMSSIDAYLGVLEVLVAVSGKYGDPAHDIRFSGINFAHSTWLAPSTIGYVDQQTGGHIAEQKTYPNFEAARPGWHQMPSAVQVSAASNITFVGGSYTQMGGGGVGLGNDANAHLTGVGLGAQSVSVTDGYFSQIMGNSITAGGVRADAHHPPNAAAMTNSRITIADNVFRNVSALYSSTVPIFVSYVRDSAVSHNDIFQAPYSGICHGYGWGSNDAGGSPEYVKRGLYNYQPQYSTPTVSQNNRIEANLLHQYGLSHTDLGALYTLSKSPGSSVDENYAYDSNGFGVYNDEGSNSYAVRRNVLLCTGIWRATNGVNTANNAFADNWGRVGSVSGSDRSASNLQQTSAAAQRVAYRAGVRPSKRAGRSVSNDPGVADGYLGSSCSGSGDLTLTLWNYDDSPFTGVSFAVRANNGAQISPSGGASPATVGADTWVQAKFRVASGGCGAVAGSSASYTNSRTGAKATRNGVNATPPSGSPPAPGTGGAGGIV</sequence>
<dbReference type="Proteomes" id="UP000006039">
    <property type="component" value="Unassembled WGS sequence"/>
</dbReference>
<gene>
    <name evidence="4" type="primary">20349517</name>
    <name evidence="3" type="ORF">GGTG_09059</name>
</gene>
<reference evidence="3" key="2">
    <citation type="submission" date="2010-07" db="EMBL/GenBank/DDBJ databases">
        <authorList>
            <consortium name="The Broad Institute Genome Sequencing Platform"/>
            <consortium name="Broad Institute Genome Sequencing Center for Infectious Disease"/>
            <person name="Ma L.-J."/>
            <person name="Dead R."/>
            <person name="Young S."/>
            <person name="Zeng Q."/>
            <person name="Koehrsen M."/>
            <person name="Alvarado L."/>
            <person name="Berlin A."/>
            <person name="Chapman S.B."/>
            <person name="Chen Z."/>
            <person name="Freedman E."/>
            <person name="Gellesch M."/>
            <person name="Goldberg J."/>
            <person name="Griggs A."/>
            <person name="Gujja S."/>
            <person name="Heilman E.R."/>
            <person name="Heiman D."/>
            <person name="Hepburn T."/>
            <person name="Howarth C."/>
            <person name="Jen D."/>
            <person name="Larson L."/>
            <person name="Mehta T."/>
            <person name="Neiman D."/>
            <person name="Pearson M."/>
            <person name="Roberts A."/>
            <person name="Saif S."/>
            <person name="Shea T."/>
            <person name="Shenoy N."/>
            <person name="Sisk P."/>
            <person name="Stolte C."/>
            <person name="Sykes S."/>
            <person name="Walk T."/>
            <person name="White J."/>
            <person name="Yandava C."/>
            <person name="Haas B."/>
            <person name="Nusbaum C."/>
            <person name="Birren B."/>
        </authorList>
    </citation>
    <scope>NUCLEOTIDE SEQUENCE</scope>
    <source>
        <strain evidence="3">R3-111a-1</strain>
    </source>
</reference>
<accession>J3P6B8</accession>
<evidence type="ECO:0000313" key="4">
    <source>
        <dbReference type="EnsemblFungi" id="EJT72192"/>
    </source>
</evidence>
<reference evidence="4" key="4">
    <citation type="journal article" date="2015" name="G3 (Bethesda)">
        <title>Genome sequences of three phytopathogenic species of the Magnaporthaceae family of fungi.</title>
        <authorList>
            <person name="Okagaki L.H."/>
            <person name="Nunes C.C."/>
            <person name="Sailsbery J."/>
            <person name="Clay B."/>
            <person name="Brown D."/>
            <person name="John T."/>
            <person name="Oh Y."/>
            <person name="Young N."/>
            <person name="Fitzgerald M."/>
            <person name="Haas B.J."/>
            <person name="Zeng Q."/>
            <person name="Young S."/>
            <person name="Adiconis X."/>
            <person name="Fan L."/>
            <person name="Levin J.Z."/>
            <person name="Mitchell T.K."/>
            <person name="Okubara P.A."/>
            <person name="Farman M.L."/>
            <person name="Kohn L.M."/>
            <person name="Birren B."/>
            <person name="Ma L.-J."/>
            <person name="Dean R.A."/>
        </authorList>
    </citation>
    <scope>NUCLEOTIDE SEQUENCE</scope>
    <source>
        <strain evidence="4">R3-111a-1</strain>
    </source>
</reference>
<dbReference type="Gene3D" id="2.160.20.10">
    <property type="entry name" value="Single-stranded right-handed beta-helix, Pectin lyase-like"/>
    <property type="match status" value="2"/>
</dbReference>
<name>J3P6B8_GAET3</name>
<dbReference type="InterPro" id="IPR011050">
    <property type="entry name" value="Pectin_lyase_fold/virulence"/>
</dbReference>
<dbReference type="EnsemblFungi" id="EJT72192">
    <property type="protein sequence ID" value="EJT72192"/>
    <property type="gene ID" value="GGTG_09059"/>
</dbReference>
<organism evidence="3">
    <name type="scientific">Gaeumannomyces tritici (strain R3-111a-1)</name>
    <name type="common">Wheat and barley take-all root rot fungus</name>
    <name type="synonym">Gaeumannomyces graminis var. tritici</name>
    <dbReference type="NCBI Taxonomy" id="644352"/>
    <lineage>
        <taxon>Eukaryota</taxon>
        <taxon>Fungi</taxon>
        <taxon>Dikarya</taxon>
        <taxon>Ascomycota</taxon>
        <taxon>Pezizomycotina</taxon>
        <taxon>Sordariomycetes</taxon>
        <taxon>Sordariomycetidae</taxon>
        <taxon>Magnaporthales</taxon>
        <taxon>Magnaporthaceae</taxon>
        <taxon>Gaeumannomyces</taxon>
    </lineage>
</organism>
<dbReference type="VEuPathDB" id="FungiDB:GGTG_09059"/>
<feature type="signal peptide" evidence="2">
    <location>
        <begin position="1"/>
        <end position="21"/>
    </location>
</feature>
<dbReference type="HOGENOM" id="CLU_013864_0_0_1"/>